<dbReference type="PATRIC" id="fig|883079.3.peg.3348"/>
<evidence type="ECO:0000313" key="3">
    <source>
        <dbReference type="Proteomes" id="UP000001095"/>
    </source>
</evidence>
<dbReference type="Proteomes" id="UP000001095">
    <property type="component" value="Unassembled WGS sequence"/>
</dbReference>
<dbReference type="AlphaFoldDB" id="K8NXQ4"/>
<dbReference type="RefSeq" id="WP_002714145.1">
    <property type="nucleotide sequence ID" value="NZ_KB375281.1"/>
</dbReference>
<evidence type="ECO:0000313" key="2">
    <source>
        <dbReference type="EMBL" id="EKS33234.1"/>
    </source>
</evidence>
<evidence type="ECO:0000256" key="1">
    <source>
        <dbReference type="SAM" id="SignalP"/>
    </source>
</evidence>
<dbReference type="HOGENOM" id="CLU_173978_0_0_5"/>
<sequence>MFTSRMGIVVGLASAIVISVCAAAHATPIVAPLTNQESLTIQVSGGCGPNAWRGPWGHCRNTPYYGPLPGGYYQPAPHPVFGCPEGYWRGPYGHCRNTPFHGRLPNGQWQ</sequence>
<keyword evidence="3" id="KW-1185">Reference proteome</keyword>
<feature type="chain" id="PRO_5003919721" description="Secreted protein" evidence="1">
    <location>
        <begin position="27"/>
        <end position="110"/>
    </location>
</feature>
<organism evidence="2 3">
    <name type="scientific">Afipia clevelandensis ATCC 49720</name>
    <dbReference type="NCBI Taxonomy" id="883079"/>
    <lineage>
        <taxon>Bacteria</taxon>
        <taxon>Pseudomonadati</taxon>
        <taxon>Pseudomonadota</taxon>
        <taxon>Alphaproteobacteria</taxon>
        <taxon>Hyphomicrobiales</taxon>
        <taxon>Nitrobacteraceae</taxon>
        <taxon>Afipia</taxon>
    </lineage>
</organism>
<gene>
    <name evidence="2" type="ORF">HMPREF9696_03275</name>
</gene>
<dbReference type="NCBIfam" id="NF047412">
    <property type="entry name" value="sig_GCG_CRPN_rpt"/>
    <property type="match status" value="1"/>
</dbReference>
<dbReference type="InterPro" id="IPR058110">
    <property type="entry name" value="GCG_CRPN_dom"/>
</dbReference>
<keyword evidence="1" id="KW-0732">Signal</keyword>
<evidence type="ECO:0008006" key="4">
    <source>
        <dbReference type="Google" id="ProtNLM"/>
    </source>
</evidence>
<dbReference type="EMBL" id="AGWY01000013">
    <property type="protein sequence ID" value="EKS33234.1"/>
    <property type="molecule type" value="Genomic_DNA"/>
</dbReference>
<comment type="caution">
    <text evidence="2">The sequence shown here is derived from an EMBL/GenBank/DDBJ whole genome shotgun (WGS) entry which is preliminary data.</text>
</comment>
<reference evidence="2 3" key="1">
    <citation type="submission" date="2012-04" db="EMBL/GenBank/DDBJ databases">
        <title>The Genome Sequence of Afipia clevelandensis ATCC 49720.</title>
        <authorList>
            <consortium name="The Broad Institute Genome Sequencing Platform"/>
            <person name="Earl A."/>
            <person name="Ward D."/>
            <person name="Feldgarden M."/>
            <person name="Gevers D."/>
            <person name="Huys G."/>
            <person name="Walker B."/>
            <person name="Young S.K."/>
            <person name="Zeng Q."/>
            <person name="Gargeya S."/>
            <person name="Fitzgerald M."/>
            <person name="Haas B."/>
            <person name="Abouelleil A."/>
            <person name="Alvarado L."/>
            <person name="Arachchi H.M."/>
            <person name="Berlin A."/>
            <person name="Chapman S.B."/>
            <person name="Goldberg J."/>
            <person name="Griggs A."/>
            <person name="Gujja S."/>
            <person name="Hansen M."/>
            <person name="Howarth C."/>
            <person name="Imamovic A."/>
            <person name="Larimer J."/>
            <person name="McCowen C."/>
            <person name="Montmayeur A."/>
            <person name="Murphy C."/>
            <person name="Neiman D."/>
            <person name="Pearson M."/>
            <person name="Priest M."/>
            <person name="Roberts A."/>
            <person name="Saif S."/>
            <person name="Shea T."/>
            <person name="Sisk P."/>
            <person name="Sykes S."/>
            <person name="Wortman J."/>
            <person name="Nusbaum C."/>
            <person name="Birren B."/>
        </authorList>
    </citation>
    <scope>NUCLEOTIDE SEQUENCE [LARGE SCALE GENOMIC DNA]</scope>
    <source>
        <strain evidence="2 3">ATCC 49720</strain>
    </source>
</reference>
<feature type="signal peptide" evidence="1">
    <location>
        <begin position="1"/>
        <end position="26"/>
    </location>
</feature>
<proteinExistence type="predicted"/>
<name>K8NXQ4_9BRAD</name>
<protein>
    <recommendedName>
        <fullName evidence="4">Secreted protein</fullName>
    </recommendedName>
</protein>
<accession>K8NXQ4</accession>